<proteinExistence type="inferred from homology"/>
<dbReference type="InterPro" id="IPR058647">
    <property type="entry name" value="BSH_CzcB-like"/>
</dbReference>
<reference key="1">
    <citation type="submission" date="2010-11" db="EMBL/GenBank/DDBJ databases">
        <title>The complete genome of Paludibacter propionicigenes DSM 17365.</title>
        <authorList>
            <consortium name="US DOE Joint Genome Institute (JGI-PGF)"/>
            <person name="Lucas S."/>
            <person name="Copeland A."/>
            <person name="Lapidus A."/>
            <person name="Bruce D."/>
            <person name="Goodwin L."/>
            <person name="Pitluck S."/>
            <person name="Kyrpides N."/>
            <person name="Mavromatis K."/>
            <person name="Ivanova N."/>
            <person name="Munk A.C."/>
            <person name="Brettin T."/>
            <person name="Detter J.C."/>
            <person name="Han C."/>
            <person name="Tapia R."/>
            <person name="Land M."/>
            <person name="Hauser L."/>
            <person name="Markowitz V."/>
            <person name="Cheng J.-F."/>
            <person name="Hugenholtz P."/>
            <person name="Woyke T."/>
            <person name="Wu D."/>
            <person name="Gronow S."/>
            <person name="Wellnitz S."/>
            <person name="Brambilla E."/>
            <person name="Klenk H.-P."/>
            <person name="Eisen J.A."/>
        </authorList>
    </citation>
    <scope>NUCLEOTIDE SEQUENCE</scope>
    <source>
        <strain>WB4</strain>
    </source>
</reference>
<feature type="domain" description="CzcB-like barrel-sandwich hybrid" evidence="3">
    <location>
        <begin position="80"/>
        <end position="225"/>
    </location>
</feature>
<dbReference type="Pfam" id="PF25973">
    <property type="entry name" value="BSH_CzcB"/>
    <property type="match status" value="1"/>
</dbReference>
<sequence>MTFNNKSFILITLLFLTFASCGKVNKKEANSHEEVLPEDIVELRDDQIKLADIQTGIVEMRSLSGTLKVNGTVSVAPQNLATVCMPLGGFVKSTSLTPGVAVRKGQTLAILENQEFIDIQQNYLETKNKLEYAQAEYTRHKELYKDDVYSKKNLQQVTADYKNLKAMLKALEQKLGLIGIQTARLTEDKISRSVALVSPISGYVKAVNVSIGKSVSASDVLFEIVNTDKLFLELTLFEKDADKVRNGQKILFYINNESEQHEAIIYQTGKSINNDKSYKVYANVVGHCRNMLPGMYVNANIEAQSNQVTSVPSESVVSFDDKDYIFILDKKKMENGKSMTEYRMIQIQKGVTENGFTGITLPDNFNIKGSKVVVKGAYNLLSAKKNAGEMSC</sequence>
<dbReference type="InterPro" id="IPR051909">
    <property type="entry name" value="MFP_Cation_Efflux"/>
</dbReference>
<evidence type="ECO:0000259" key="3">
    <source>
        <dbReference type="Pfam" id="PF25973"/>
    </source>
</evidence>
<evidence type="ECO:0000256" key="1">
    <source>
        <dbReference type="ARBA" id="ARBA00009477"/>
    </source>
</evidence>
<dbReference type="Gene3D" id="1.10.287.470">
    <property type="entry name" value="Helix hairpin bin"/>
    <property type="match status" value="1"/>
</dbReference>
<dbReference type="PANTHER" id="PTHR30097:SF4">
    <property type="entry name" value="SLR6042 PROTEIN"/>
    <property type="match status" value="1"/>
</dbReference>
<organism evidence="4 5">
    <name type="scientific">Paludibacter propionicigenes (strain DSM 17365 / JCM 13257 / WB4)</name>
    <dbReference type="NCBI Taxonomy" id="694427"/>
    <lineage>
        <taxon>Bacteria</taxon>
        <taxon>Pseudomonadati</taxon>
        <taxon>Bacteroidota</taxon>
        <taxon>Bacteroidia</taxon>
        <taxon>Bacteroidales</taxon>
        <taxon>Paludibacteraceae</taxon>
        <taxon>Paludibacter</taxon>
    </lineage>
</organism>
<keyword evidence="2" id="KW-0813">Transport</keyword>
<dbReference type="SUPFAM" id="SSF111369">
    <property type="entry name" value="HlyD-like secretion proteins"/>
    <property type="match status" value="1"/>
</dbReference>
<dbReference type="PROSITE" id="PS51257">
    <property type="entry name" value="PROKAR_LIPOPROTEIN"/>
    <property type="match status" value="1"/>
</dbReference>
<reference evidence="4 5" key="2">
    <citation type="journal article" date="2011" name="Stand. Genomic Sci.">
        <title>Complete genome sequence of Paludibacter propionicigenes type strain (WB4).</title>
        <authorList>
            <person name="Gronow S."/>
            <person name="Munk C."/>
            <person name="Lapidus A."/>
            <person name="Nolan M."/>
            <person name="Lucas S."/>
            <person name="Hammon N."/>
            <person name="Deshpande S."/>
            <person name="Cheng J.F."/>
            <person name="Tapia R."/>
            <person name="Han C."/>
            <person name="Goodwin L."/>
            <person name="Pitluck S."/>
            <person name="Liolios K."/>
            <person name="Ivanova N."/>
            <person name="Mavromatis K."/>
            <person name="Mikhailova N."/>
            <person name="Pati A."/>
            <person name="Chen A."/>
            <person name="Palaniappan K."/>
            <person name="Land M."/>
            <person name="Hauser L."/>
            <person name="Chang Y.J."/>
            <person name="Jeffries C.D."/>
            <person name="Brambilla E."/>
            <person name="Rohde M."/>
            <person name="Goker M."/>
            <person name="Detter J.C."/>
            <person name="Woyke T."/>
            <person name="Bristow J."/>
            <person name="Eisen J.A."/>
            <person name="Markowitz V."/>
            <person name="Hugenholtz P."/>
            <person name="Kyrpides N.C."/>
            <person name="Klenk H.P."/>
        </authorList>
    </citation>
    <scope>NUCLEOTIDE SEQUENCE [LARGE SCALE GENOMIC DNA]</scope>
    <source>
        <strain evidence="5">DSM 17365 / JCM 13257 / WB4</strain>
    </source>
</reference>
<accession>E4T1W7</accession>
<gene>
    <name evidence="4" type="ordered locus">Palpr_0552</name>
</gene>
<dbReference type="GO" id="GO:0030313">
    <property type="term" value="C:cell envelope"/>
    <property type="evidence" value="ECO:0007669"/>
    <property type="project" value="TreeGrafter"/>
</dbReference>
<dbReference type="Gene3D" id="2.40.30.170">
    <property type="match status" value="1"/>
</dbReference>
<dbReference type="AlphaFoldDB" id="E4T1W7"/>
<dbReference type="PANTHER" id="PTHR30097">
    <property type="entry name" value="CATION EFFLUX SYSTEM PROTEIN CUSB"/>
    <property type="match status" value="1"/>
</dbReference>
<dbReference type="Proteomes" id="UP000008718">
    <property type="component" value="Chromosome"/>
</dbReference>
<dbReference type="STRING" id="694427.Palpr_0552"/>
<name>E4T1W7_PALPW</name>
<dbReference type="InterPro" id="IPR006143">
    <property type="entry name" value="RND_pump_MFP"/>
</dbReference>
<dbReference type="OrthoDB" id="9814657at2"/>
<evidence type="ECO:0000256" key="2">
    <source>
        <dbReference type="ARBA" id="ARBA00022448"/>
    </source>
</evidence>
<dbReference type="GO" id="GO:0015679">
    <property type="term" value="P:plasma membrane copper ion transport"/>
    <property type="evidence" value="ECO:0007669"/>
    <property type="project" value="TreeGrafter"/>
</dbReference>
<evidence type="ECO:0000313" key="5">
    <source>
        <dbReference type="Proteomes" id="UP000008718"/>
    </source>
</evidence>
<dbReference type="GO" id="GO:0016020">
    <property type="term" value="C:membrane"/>
    <property type="evidence" value="ECO:0007669"/>
    <property type="project" value="InterPro"/>
</dbReference>
<dbReference type="KEGG" id="ppn:Palpr_0552"/>
<keyword evidence="5" id="KW-1185">Reference proteome</keyword>
<comment type="similarity">
    <text evidence="1">Belongs to the membrane fusion protein (MFP) (TC 8.A.1) family.</text>
</comment>
<dbReference type="Gene3D" id="2.40.420.20">
    <property type="match status" value="1"/>
</dbReference>
<dbReference type="eggNOG" id="COG0845">
    <property type="taxonomic scope" value="Bacteria"/>
</dbReference>
<dbReference type="RefSeq" id="WP_013444080.1">
    <property type="nucleotide sequence ID" value="NC_014734.1"/>
</dbReference>
<protein>
    <submittedName>
        <fullName evidence="4">Efflux transporter, RND family, MFP subunit</fullName>
    </submittedName>
</protein>
<evidence type="ECO:0000313" key="4">
    <source>
        <dbReference type="EMBL" id="ADQ78711.1"/>
    </source>
</evidence>
<dbReference type="EMBL" id="CP002345">
    <property type="protein sequence ID" value="ADQ78711.1"/>
    <property type="molecule type" value="Genomic_DNA"/>
</dbReference>
<dbReference type="NCBIfam" id="TIGR01730">
    <property type="entry name" value="RND_mfp"/>
    <property type="match status" value="1"/>
</dbReference>
<dbReference type="GO" id="GO:0022857">
    <property type="term" value="F:transmembrane transporter activity"/>
    <property type="evidence" value="ECO:0007669"/>
    <property type="project" value="InterPro"/>
</dbReference>
<dbReference type="GO" id="GO:0060003">
    <property type="term" value="P:copper ion export"/>
    <property type="evidence" value="ECO:0007669"/>
    <property type="project" value="TreeGrafter"/>
</dbReference>
<dbReference type="Gene3D" id="2.40.50.100">
    <property type="match status" value="1"/>
</dbReference>
<dbReference type="HOGENOM" id="CLU_018816_13_2_10"/>